<dbReference type="SUPFAM" id="SSF159664">
    <property type="entry name" value="CobE/GbiG C-terminal domain-like"/>
    <property type="match status" value="1"/>
</dbReference>
<dbReference type="EMBL" id="JAOWLA010000003">
    <property type="protein sequence ID" value="MCV2863987.1"/>
    <property type="molecule type" value="Genomic_DNA"/>
</dbReference>
<dbReference type="InterPro" id="IPR002750">
    <property type="entry name" value="CobE/GbiG_C"/>
</dbReference>
<organism evidence="2 3">
    <name type="scientific">Albidovulum sediminicola</name>
    <dbReference type="NCBI Taxonomy" id="2984331"/>
    <lineage>
        <taxon>Bacteria</taxon>
        <taxon>Pseudomonadati</taxon>
        <taxon>Pseudomonadota</taxon>
        <taxon>Alphaproteobacteria</taxon>
        <taxon>Rhodobacterales</taxon>
        <taxon>Paracoccaceae</taxon>
        <taxon>Albidovulum</taxon>
    </lineage>
</organism>
<keyword evidence="3" id="KW-1185">Reference proteome</keyword>
<feature type="domain" description="CobE/GbiG C-terminal" evidence="1">
    <location>
        <begin position="3"/>
        <end position="115"/>
    </location>
</feature>
<proteinExistence type="predicted"/>
<dbReference type="Proteomes" id="UP001652503">
    <property type="component" value="Unassembled WGS sequence"/>
</dbReference>
<accession>A0ABT2YYL8</accession>
<name>A0ABT2YYL8_9RHOB</name>
<gene>
    <name evidence="2" type="ORF">OE647_04440</name>
</gene>
<dbReference type="InterPro" id="IPR036518">
    <property type="entry name" value="CobE/GbiG_C_sf"/>
</dbReference>
<sequence>MRVAGVGFRGAATPESLIDAVTRAGGGAGLLATAEEKSGAAALQEAARRMGLSVRTVGRADLAAQQVPTRSARVAERFGTGSLAEAAALAAAGPGARLLGPRVVSGDGLATAAIAIGRDE</sequence>
<reference evidence="2 3" key="1">
    <citation type="submission" date="2022-10" db="EMBL/GenBank/DDBJ databases">
        <title>Defluviimonas sp. nov., isolated from ocean surface water.</title>
        <authorList>
            <person name="He W."/>
            <person name="Wang L."/>
            <person name="Zhang D.-F."/>
        </authorList>
    </citation>
    <scope>NUCLEOTIDE SEQUENCE [LARGE SCALE GENOMIC DNA]</scope>
    <source>
        <strain evidence="2 3">WL0075</strain>
    </source>
</reference>
<evidence type="ECO:0000259" key="1">
    <source>
        <dbReference type="Pfam" id="PF01890"/>
    </source>
</evidence>
<dbReference type="Pfam" id="PF01890">
    <property type="entry name" value="CbiG_C"/>
    <property type="match status" value="1"/>
</dbReference>
<comment type="caution">
    <text evidence="2">The sequence shown here is derived from an EMBL/GenBank/DDBJ whole genome shotgun (WGS) entry which is preliminary data.</text>
</comment>
<protein>
    <submittedName>
        <fullName evidence="2">Cobalamin biosynthesis protein</fullName>
    </submittedName>
</protein>
<evidence type="ECO:0000313" key="2">
    <source>
        <dbReference type="EMBL" id="MCV2863987.1"/>
    </source>
</evidence>
<dbReference type="Gene3D" id="3.30.420.180">
    <property type="entry name" value="CobE/GbiG C-terminal domain"/>
    <property type="match status" value="1"/>
</dbReference>
<evidence type="ECO:0000313" key="3">
    <source>
        <dbReference type="Proteomes" id="UP001652503"/>
    </source>
</evidence>
<dbReference type="RefSeq" id="WP_263720456.1">
    <property type="nucleotide sequence ID" value="NZ_JAOWLA010000003.1"/>
</dbReference>